<dbReference type="Gene3D" id="3.80.10.10">
    <property type="entry name" value="Ribonuclease Inhibitor"/>
    <property type="match status" value="1"/>
</dbReference>
<dbReference type="Pfam" id="PF11976">
    <property type="entry name" value="Rad60-SLD"/>
    <property type="match status" value="1"/>
</dbReference>
<proteinExistence type="predicted"/>
<dbReference type="InterPro" id="IPR026961">
    <property type="entry name" value="PGG_dom"/>
</dbReference>
<evidence type="ECO:0000256" key="1">
    <source>
        <dbReference type="PROSITE-ProRule" id="PRU00023"/>
    </source>
</evidence>
<sequence length="786" mass="88297">METSPSSSQSSAMIRIGVKDQMKRNGPIRKIWAAFCKRKNLDYRSVTFLLNGTRLRPDQTPDELNMNDHDEIDAMKPMLGKESTVDGCNRTIIIYIPRLNGDEAAAIASQFPNIETLDLRFSNIEREDLVVILKGCKKLEHLDVSECKGVSSDDEILNLARHIRSRSLLTFYSVDSSLVKMVNYDHVITDIPIYRAALLDDWDSVSELFEKEPGLMTKQITYWWETPLMIAVGTNRSNRFVKKLVERIVEVGAKDKLFVPNFNGNGPLHYAAKVGNTTAVKILVQQDENMVLKVNPYGNTPVKLAAWNVNKETLRYLLTVTPDLGPGEKNANPYRGVAGGDLITLTIMAGFYDVASDIIDKYPSIVLENDRNGQTALQVLALKPELFPSGSSLGFWGRFISSLIPLKKTTQGAATQLNFFSRNFKKFTAGFWSTLRYMAPTTIKKIHDMRVNHDLGNLLVKRICKIVIDNGDHDIAWRILGSAIATAVTYGTHELIEECIVTYPGIIWYNNGMLNLFIEAMKQRQERVYNLIYQMSRHQVFVVTHLDNAQENALHLVAKLAPFHRLNVVTGAALQMQRELQWFEEIEKIIEPSYKEQLNKQKKTPRMVFTESHAGLLEKGQQWMKDTSSSCTVVAALVVTIAFAAAFTLPGGNRDNGKPLFLDEVSFMLFIVADAIALFSSTTSVLMFLGILTSRYAEADFLYALPKRMTIGLLSLFLSLASTMIAFSASLALVLKDKAWVAAPLVIATSIPVCLFGLLQFPLLVELVYSTYGRSIFHKQNERIIH</sequence>
<dbReference type="PANTHER" id="PTHR24177">
    <property type="entry name" value="CASKIN"/>
    <property type="match status" value="1"/>
</dbReference>
<keyword evidence="2" id="KW-1133">Transmembrane helix</keyword>
<organism evidence="5 6">
    <name type="scientific">Tanacetum coccineum</name>
    <dbReference type="NCBI Taxonomy" id="301880"/>
    <lineage>
        <taxon>Eukaryota</taxon>
        <taxon>Viridiplantae</taxon>
        <taxon>Streptophyta</taxon>
        <taxon>Embryophyta</taxon>
        <taxon>Tracheophyta</taxon>
        <taxon>Spermatophyta</taxon>
        <taxon>Magnoliopsida</taxon>
        <taxon>eudicotyledons</taxon>
        <taxon>Gunneridae</taxon>
        <taxon>Pentapetalae</taxon>
        <taxon>asterids</taxon>
        <taxon>campanulids</taxon>
        <taxon>Asterales</taxon>
        <taxon>Asteraceae</taxon>
        <taxon>Asteroideae</taxon>
        <taxon>Anthemideae</taxon>
        <taxon>Anthemidinae</taxon>
        <taxon>Tanacetum</taxon>
    </lineage>
</organism>
<keyword evidence="2" id="KW-0472">Membrane</keyword>
<reference evidence="5" key="2">
    <citation type="submission" date="2022-01" db="EMBL/GenBank/DDBJ databases">
        <authorList>
            <person name="Yamashiro T."/>
            <person name="Shiraishi A."/>
            <person name="Satake H."/>
            <person name="Nakayama K."/>
        </authorList>
    </citation>
    <scope>NUCLEOTIDE SEQUENCE</scope>
</reference>
<dbReference type="Proteomes" id="UP001151760">
    <property type="component" value="Unassembled WGS sequence"/>
</dbReference>
<dbReference type="PROSITE" id="PS50297">
    <property type="entry name" value="ANK_REP_REGION"/>
    <property type="match status" value="1"/>
</dbReference>
<evidence type="ECO:0000256" key="2">
    <source>
        <dbReference type="SAM" id="Phobius"/>
    </source>
</evidence>
<dbReference type="InterPro" id="IPR032675">
    <property type="entry name" value="LRR_dom_sf"/>
</dbReference>
<comment type="caution">
    <text evidence="5">The sequence shown here is derived from an EMBL/GenBank/DDBJ whole genome shotgun (WGS) entry which is preliminary data.</text>
</comment>
<keyword evidence="2" id="KW-0812">Transmembrane</keyword>
<name>A0ABQ5A578_9ASTR</name>
<dbReference type="InterPro" id="IPR029071">
    <property type="entry name" value="Ubiquitin-like_domsf"/>
</dbReference>
<feature type="domain" description="PGG" evidence="4">
    <location>
        <begin position="622"/>
        <end position="733"/>
    </location>
</feature>
<dbReference type="Pfam" id="PF12796">
    <property type="entry name" value="Ank_2"/>
    <property type="match status" value="1"/>
</dbReference>
<dbReference type="SUPFAM" id="SSF54236">
    <property type="entry name" value="Ubiquitin-like"/>
    <property type="match status" value="1"/>
</dbReference>
<gene>
    <name evidence="5" type="ORF">Tco_0804151</name>
</gene>
<dbReference type="SMART" id="SM00248">
    <property type="entry name" value="ANK"/>
    <property type="match status" value="3"/>
</dbReference>
<protein>
    <submittedName>
        <fullName evidence="5">Ankyrin repeat-containing domain, PGG domain protein</fullName>
    </submittedName>
</protein>
<feature type="domain" description="Rad60/SUMO-like" evidence="3">
    <location>
        <begin position="21"/>
        <end position="75"/>
    </location>
</feature>
<feature type="transmembrane region" description="Helical" evidence="2">
    <location>
        <begin position="713"/>
        <end position="735"/>
    </location>
</feature>
<dbReference type="InterPro" id="IPR022617">
    <property type="entry name" value="Rad60/SUMO-like_dom"/>
</dbReference>
<feature type="repeat" description="ANK" evidence="1">
    <location>
        <begin position="263"/>
        <end position="295"/>
    </location>
</feature>
<dbReference type="PROSITE" id="PS50088">
    <property type="entry name" value="ANK_REPEAT"/>
    <property type="match status" value="1"/>
</dbReference>
<feature type="transmembrane region" description="Helical" evidence="2">
    <location>
        <begin position="629"/>
        <end position="647"/>
    </location>
</feature>
<dbReference type="Gene3D" id="3.10.20.90">
    <property type="entry name" value="Phosphatidylinositol 3-kinase Catalytic Subunit, Chain A, domain 1"/>
    <property type="match status" value="1"/>
</dbReference>
<reference evidence="5" key="1">
    <citation type="journal article" date="2022" name="Int. J. Mol. Sci.">
        <title>Draft Genome of Tanacetum Coccineum: Genomic Comparison of Closely Related Tanacetum-Family Plants.</title>
        <authorList>
            <person name="Yamashiro T."/>
            <person name="Shiraishi A."/>
            <person name="Nakayama K."/>
            <person name="Satake H."/>
        </authorList>
    </citation>
    <scope>NUCLEOTIDE SEQUENCE</scope>
</reference>
<dbReference type="EMBL" id="BQNB010011943">
    <property type="protein sequence ID" value="GJS97183.1"/>
    <property type="molecule type" value="Genomic_DNA"/>
</dbReference>
<evidence type="ECO:0000313" key="6">
    <source>
        <dbReference type="Proteomes" id="UP001151760"/>
    </source>
</evidence>
<keyword evidence="6" id="KW-1185">Reference proteome</keyword>
<evidence type="ECO:0000259" key="3">
    <source>
        <dbReference type="Pfam" id="PF11976"/>
    </source>
</evidence>
<dbReference type="PANTHER" id="PTHR24177:SF304">
    <property type="entry name" value="ANKYRIN REPEAT-CONTAINING DOMAIN, PGG DOMAIN PROTEIN-RELATED"/>
    <property type="match status" value="1"/>
</dbReference>
<keyword evidence="1" id="KW-0040">ANK repeat</keyword>
<dbReference type="Pfam" id="PF13962">
    <property type="entry name" value="PGG"/>
    <property type="match status" value="1"/>
</dbReference>
<evidence type="ECO:0000313" key="5">
    <source>
        <dbReference type="EMBL" id="GJS97183.1"/>
    </source>
</evidence>
<accession>A0ABQ5A578</accession>
<dbReference type="Gene3D" id="1.25.40.20">
    <property type="entry name" value="Ankyrin repeat-containing domain"/>
    <property type="match status" value="1"/>
</dbReference>
<evidence type="ECO:0000259" key="4">
    <source>
        <dbReference type="Pfam" id="PF13962"/>
    </source>
</evidence>
<feature type="transmembrane region" description="Helical" evidence="2">
    <location>
        <begin position="741"/>
        <end position="769"/>
    </location>
</feature>
<dbReference type="InterPro" id="IPR036770">
    <property type="entry name" value="Ankyrin_rpt-contain_sf"/>
</dbReference>
<dbReference type="InterPro" id="IPR002110">
    <property type="entry name" value="Ankyrin_rpt"/>
</dbReference>
<dbReference type="SUPFAM" id="SSF48403">
    <property type="entry name" value="Ankyrin repeat"/>
    <property type="match status" value="1"/>
</dbReference>
<feature type="transmembrane region" description="Helical" evidence="2">
    <location>
        <begin position="667"/>
        <end position="692"/>
    </location>
</feature>
<dbReference type="SUPFAM" id="SSF52047">
    <property type="entry name" value="RNI-like"/>
    <property type="match status" value="1"/>
</dbReference>